<dbReference type="InterPro" id="IPR001387">
    <property type="entry name" value="Cro/C1-type_HTH"/>
</dbReference>
<gene>
    <name evidence="2" type="ORF">GGR23_004002</name>
</gene>
<dbReference type="SUPFAM" id="SSF47413">
    <property type="entry name" value="lambda repressor-like DNA-binding domains"/>
    <property type="match status" value="1"/>
</dbReference>
<dbReference type="InterPro" id="IPR036286">
    <property type="entry name" value="LexA/Signal_pep-like_sf"/>
</dbReference>
<accession>A0A7W6J8L7</accession>
<dbReference type="Gene3D" id="1.10.260.40">
    <property type="entry name" value="lambda repressor-like DNA-binding domains"/>
    <property type="match status" value="1"/>
</dbReference>
<evidence type="ECO:0000313" key="2">
    <source>
        <dbReference type="EMBL" id="MBB4066784.1"/>
    </source>
</evidence>
<dbReference type="Pfam" id="PF01381">
    <property type="entry name" value="HTH_3"/>
    <property type="match status" value="1"/>
</dbReference>
<protein>
    <submittedName>
        <fullName evidence="2">Transcriptional regulator with XRE-family HTH domain</fullName>
    </submittedName>
</protein>
<dbReference type="Gene3D" id="2.10.109.10">
    <property type="entry name" value="Umud Fragment, subunit A"/>
    <property type="match status" value="1"/>
</dbReference>
<dbReference type="InterPro" id="IPR010982">
    <property type="entry name" value="Lambda_DNA-bd_dom_sf"/>
</dbReference>
<dbReference type="AlphaFoldDB" id="A0A7W6J8L7"/>
<proteinExistence type="predicted"/>
<dbReference type="InterPro" id="IPR015927">
    <property type="entry name" value="Peptidase_S24_S26A/B/C"/>
</dbReference>
<dbReference type="Proteomes" id="UP000528286">
    <property type="component" value="Unassembled WGS sequence"/>
</dbReference>
<dbReference type="EMBL" id="JACIEZ010000011">
    <property type="protein sequence ID" value="MBB4066784.1"/>
    <property type="molecule type" value="Genomic_DNA"/>
</dbReference>
<name>A0A7W6J8L7_9HYPH</name>
<reference evidence="2 3" key="1">
    <citation type="submission" date="2020-08" db="EMBL/GenBank/DDBJ databases">
        <title>Genomic Encyclopedia of Type Strains, Phase IV (KMG-IV): sequencing the most valuable type-strain genomes for metagenomic binning, comparative biology and taxonomic classification.</title>
        <authorList>
            <person name="Goeker M."/>
        </authorList>
    </citation>
    <scope>NUCLEOTIDE SEQUENCE [LARGE SCALE GENOMIC DNA]</scope>
    <source>
        <strain evidence="2 3">DSM 29853</strain>
    </source>
</reference>
<dbReference type="SUPFAM" id="SSF51306">
    <property type="entry name" value="LexA/Signal peptidase"/>
    <property type="match status" value="1"/>
</dbReference>
<sequence length="249" mass="28554">MYDNPKCADFYDVRKSDMRDEVYRIYLDWIRKGLKSSGKTQTALAAHLGVAHPQITMLMHGKRNLKVHEIPKIAEFLGVPPPSVELQPYSATQVPIRKAGIVEAGAFREVDEFDQSEPEEEYGYPDPRYPNARQMFFEVSGDSMDDLRPAPILPGAKIFCVAYEDIAHRITPQQGMVVVVERTRDGGHFREWSVKQIEMYEDRIEFHPRSTNPKHKPIIVRSDAEADNGTRIEIIALVRRIVNDVPEMF</sequence>
<organism evidence="2 3">
    <name type="scientific">Gellertiella hungarica</name>
    <dbReference type="NCBI Taxonomy" id="1572859"/>
    <lineage>
        <taxon>Bacteria</taxon>
        <taxon>Pseudomonadati</taxon>
        <taxon>Pseudomonadota</taxon>
        <taxon>Alphaproteobacteria</taxon>
        <taxon>Hyphomicrobiales</taxon>
        <taxon>Rhizobiaceae</taxon>
        <taxon>Gellertiella</taxon>
    </lineage>
</organism>
<dbReference type="PROSITE" id="PS50943">
    <property type="entry name" value="HTH_CROC1"/>
    <property type="match status" value="1"/>
</dbReference>
<dbReference type="RefSeq" id="WP_246365926.1">
    <property type="nucleotide sequence ID" value="NZ_JACIEZ010000011.1"/>
</dbReference>
<comment type="caution">
    <text evidence="2">The sequence shown here is derived from an EMBL/GenBank/DDBJ whole genome shotgun (WGS) entry which is preliminary data.</text>
</comment>
<dbReference type="GO" id="GO:0003677">
    <property type="term" value="F:DNA binding"/>
    <property type="evidence" value="ECO:0007669"/>
    <property type="project" value="InterPro"/>
</dbReference>
<dbReference type="CDD" id="cd00093">
    <property type="entry name" value="HTH_XRE"/>
    <property type="match status" value="1"/>
</dbReference>
<feature type="domain" description="HTH cro/C1-type" evidence="1">
    <location>
        <begin position="30"/>
        <end position="84"/>
    </location>
</feature>
<keyword evidence="3" id="KW-1185">Reference proteome</keyword>
<dbReference type="SMART" id="SM00530">
    <property type="entry name" value="HTH_XRE"/>
    <property type="match status" value="1"/>
</dbReference>
<dbReference type="Pfam" id="PF00717">
    <property type="entry name" value="Peptidase_S24"/>
    <property type="match status" value="1"/>
</dbReference>
<evidence type="ECO:0000313" key="3">
    <source>
        <dbReference type="Proteomes" id="UP000528286"/>
    </source>
</evidence>
<evidence type="ECO:0000259" key="1">
    <source>
        <dbReference type="PROSITE" id="PS50943"/>
    </source>
</evidence>